<evidence type="ECO:0008006" key="5">
    <source>
        <dbReference type="Google" id="ProtNLM"/>
    </source>
</evidence>
<comment type="caution">
    <text evidence="3">The sequence shown here is derived from an EMBL/GenBank/DDBJ whole genome shotgun (WGS) entry which is preliminary data.</text>
</comment>
<evidence type="ECO:0000259" key="1">
    <source>
        <dbReference type="Pfam" id="PF00501"/>
    </source>
</evidence>
<dbReference type="Pfam" id="PF00501">
    <property type="entry name" value="AMP-binding"/>
    <property type="match status" value="1"/>
</dbReference>
<accession>A0ABP4IPL5</accession>
<feature type="domain" description="AMP-binding enzyme C-terminal" evidence="2">
    <location>
        <begin position="467"/>
        <end position="542"/>
    </location>
</feature>
<name>A0ABP4IPL5_9PSEU</name>
<dbReference type="InterPro" id="IPR020845">
    <property type="entry name" value="AMP-binding_CS"/>
</dbReference>
<dbReference type="PANTHER" id="PTHR43767:SF1">
    <property type="entry name" value="NONRIBOSOMAL PEPTIDE SYNTHASE PES1 (EUROFUNG)-RELATED"/>
    <property type="match status" value="1"/>
</dbReference>
<protein>
    <recommendedName>
        <fullName evidence="5">Long-chain acyl-CoA synthetase</fullName>
    </recommendedName>
</protein>
<dbReference type="InterPro" id="IPR045851">
    <property type="entry name" value="AMP-bd_C_sf"/>
</dbReference>
<reference evidence="4" key="1">
    <citation type="journal article" date="2019" name="Int. J. Syst. Evol. Microbiol.">
        <title>The Global Catalogue of Microorganisms (GCM) 10K type strain sequencing project: providing services to taxonomists for standard genome sequencing and annotation.</title>
        <authorList>
            <consortium name="The Broad Institute Genomics Platform"/>
            <consortium name="The Broad Institute Genome Sequencing Center for Infectious Disease"/>
            <person name="Wu L."/>
            <person name="Ma J."/>
        </authorList>
    </citation>
    <scope>NUCLEOTIDE SEQUENCE [LARGE SCALE GENOMIC DNA]</scope>
    <source>
        <strain evidence="4">JCM 11896</strain>
    </source>
</reference>
<sequence>MSVYERRPWLARYPPGLARTLRREHDSPAAAFAAAVRAAPGAAAIRYFGTTLSWSELDHASDAVAALLVARGFAPGDRLALCLQNDPAFVIGLLGAWKAGGVAALVSPMSKQRELEFAVADYAPTALLALDDLYEEVIRAVLARPGNTVHTVITASPLDGQPQPDGRLFDGAVARRPGDTLDLGALVASYAGSPPALVPPRPDEVAVLAPSSGTTGAPKAAMLTHGSLAHNAQTYRDWTGLRPGEPILATAPLFHVTGLVGAVLLAFVLRSPLVLTHRFHPGVVLDAVRAHRPAFTVAAVTAYIALADEPGTGPADLASLRLRLCGGSPLPPEVADRIEAELGGYLHNVYGQTESSSPTHMVPPGLRAPVHPDTGVLSVGLPVFDTAVTVLDEGRPVPVGEIGELMTSGPQIAPGYWRRPAETAEVFTAAGMRTGDVGLMDPDGWFYVVDRSTDLINAAGYKVWPHEVEQVLTQHPAVREAAVVAIADDYRGQSTRAYVALQPGTGATEVELIEYCRRQMAAYKYPREVEIVTALPRTATGKLMRRALRGR</sequence>
<gene>
    <name evidence="3" type="ORF">GCM10009613_45920</name>
</gene>
<dbReference type="RefSeq" id="WP_344025903.1">
    <property type="nucleotide sequence ID" value="NZ_BAAAJK010000030.1"/>
</dbReference>
<evidence type="ECO:0000259" key="2">
    <source>
        <dbReference type="Pfam" id="PF13193"/>
    </source>
</evidence>
<dbReference type="InterPro" id="IPR025110">
    <property type="entry name" value="AMP-bd_C"/>
</dbReference>
<dbReference type="EMBL" id="BAAAJK010000030">
    <property type="protein sequence ID" value="GAA1395718.1"/>
    <property type="molecule type" value="Genomic_DNA"/>
</dbReference>
<dbReference type="InterPro" id="IPR050237">
    <property type="entry name" value="ATP-dep_AMP-bd_enzyme"/>
</dbReference>
<dbReference type="InterPro" id="IPR000873">
    <property type="entry name" value="AMP-dep_synth/lig_dom"/>
</dbReference>
<dbReference type="PROSITE" id="PS00455">
    <property type="entry name" value="AMP_BINDING"/>
    <property type="match status" value="1"/>
</dbReference>
<dbReference type="Proteomes" id="UP001501414">
    <property type="component" value="Unassembled WGS sequence"/>
</dbReference>
<proteinExistence type="predicted"/>
<dbReference type="InterPro" id="IPR042099">
    <property type="entry name" value="ANL_N_sf"/>
</dbReference>
<dbReference type="SUPFAM" id="SSF56801">
    <property type="entry name" value="Acetyl-CoA synthetase-like"/>
    <property type="match status" value="1"/>
</dbReference>
<dbReference type="Pfam" id="PF13193">
    <property type="entry name" value="AMP-binding_C"/>
    <property type="match status" value="1"/>
</dbReference>
<evidence type="ECO:0000313" key="4">
    <source>
        <dbReference type="Proteomes" id="UP001501414"/>
    </source>
</evidence>
<dbReference type="PANTHER" id="PTHR43767">
    <property type="entry name" value="LONG-CHAIN-FATTY-ACID--COA LIGASE"/>
    <property type="match status" value="1"/>
</dbReference>
<dbReference type="Gene3D" id="3.30.300.30">
    <property type="match status" value="1"/>
</dbReference>
<keyword evidence="4" id="KW-1185">Reference proteome</keyword>
<organism evidence="3 4">
    <name type="scientific">Pseudonocardia kongjuensis</name>
    <dbReference type="NCBI Taxonomy" id="102227"/>
    <lineage>
        <taxon>Bacteria</taxon>
        <taxon>Bacillati</taxon>
        <taxon>Actinomycetota</taxon>
        <taxon>Actinomycetes</taxon>
        <taxon>Pseudonocardiales</taxon>
        <taxon>Pseudonocardiaceae</taxon>
        <taxon>Pseudonocardia</taxon>
    </lineage>
</organism>
<feature type="domain" description="AMP-dependent synthetase/ligase" evidence="1">
    <location>
        <begin position="33"/>
        <end position="417"/>
    </location>
</feature>
<evidence type="ECO:0000313" key="3">
    <source>
        <dbReference type="EMBL" id="GAA1395718.1"/>
    </source>
</evidence>
<dbReference type="Gene3D" id="3.40.50.12780">
    <property type="entry name" value="N-terminal domain of ligase-like"/>
    <property type="match status" value="1"/>
</dbReference>